<gene>
    <name evidence="2" type="ORF">T23_21320</name>
</gene>
<proteinExistence type="predicted"/>
<feature type="region of interest" description="Disordered" evidence="1">
    <location>
        <begin position="71"/>
        <end position="92"/>
    </location>
</feature>
<reference evidence="2" key="1">
    <citation type="journal article" date="2024" name="Int. J. Syst. Evol. Microbiol.">
        <title>Turicibacter faecis sp. nov., isolated from faeces of heart failure mouse model.</title>
        <authorList>
            <person name="Imamura Y."/>
            <person name="Motooka D."/>
            <person name="Nakajima Y."/>
            <person name="Ito S."/>
            <person name="Kitakaze M."/>
            <person name="Iida T."/>
            <person name="Nakamura S."/>
        </authorList>
    </citation>
    <scope>NUCLEOTIDE SEQUENCE</scope>
    <source>
        <strain evidence="2">TC023</strain>
    </source>
</reference>
<dbReference type="Proteomes" id="UP001432099">
    <property type="component" value="Chromosome"/>
</dbReference>
<accession>A0ABM8IL74</accession>
<name>A0ABM8IL74_9FIRM</name>
<dbReference type="RefSeq" id="WP_161831488.1">
    <property type="nucleotide sequence ID" value="NZ_AP028127.1"/>
</dbReference>
<evidence type="ECO:0000313" key="3">
    <source>
        <dbReference type="Proteomes" id="UP001432099"/>
    </source>
</evidence>
<sequence length="263" mass="28767">MGRKMYQVVKSRGLQIGLSLAGVTAVALCASLLTVKIESAQAKAKDQSVEPVLLEAKEFKVLQRATLDVKPEEDEANVNEENQSMESGVVEPSTEQVIPQPTVEEQTPPQINEVKEPEATVEETPTVSDPSAAHLLGLQMNANHLGAIIHRPSSAQLSALQQLNVAEYRENLVEEHVIIVPNEVGSRVKIYQLKFEEGDLVEDGIVFEKYIADEHDVVSLKCYISGGIPNLKIVVEAPNGRFEHILTADGVGNRPATEYFSAY</sequence>
<keyword evidence="3" id="KW-1185">Reference proteome</keyword>
<evidence type="ECO:0000256" key="1">
    <source>
        <dbReference type="SAM" id="MobiDB-lite"/>
    </source>
</evidence>
<organism evidence="2 3">
    <name type="scientific">Turicibacter faecis</name>
    <dbReference type="NCBI Taxonomy" id="2963365"/>
    <lineage>
        <taxon>Bacteria</taxon>
        <taxon>Bacillati</taxon>
        <taxon>Bacillota</taxon>
        <taxon>Erysipelotrichia</taxon>
        <taxon>Erysipelotrichales</taxon>
        <taxon>Turicibacteraceae</taxon>
        <taxon>Turicibacter</taxon>
    </lineage>
</organism>
<dbReference type="EMBL" id="AP028127">
    <property type="protein sequence ID" value="BEH92030.1"/>
    <property type="molecule type" value="Genomic_DNA"/>
</dbReference>
<evidence type="ECO:0000313" key="2">
    <source>
        <dbReference type="EMBL" id="BEH92030.1"/>
    </source>
</evidence>
<protein>
    <submittedName>
        <fullName evidence="2">Uncharacterized protein</fullName>
    </submittedName>
</protein>